<reference evidence="2" key="1">
    <citation type="journal article" date="2013" name="Genome Biol.">
        <title>Draft genome of the mountain pine beetle, Dendroctonus ponderosae Hopkins, a major forest pest.</title>
        <authorList>
            <person name="Keeling C.I."/>
            <person name="Yuen M.M."/>
            <person name="Liao N.Y."/>
            <person name="Docking T.R."/>
            <person name="Chan S.K."/>
            <person name="Taylor G.A."/>
            <person name="Palmquist D.L."/>
            <person name="Jackman S.D."/>
            <person name="Nguyen A."/>
            <person name="Li M."/>
            <person name="Henderson H."/>
            <person name="Janes J.K."/>
            <person name="Zhao Y."/>
            <person name="Pandoh P."/>
            <person name="Moore R."/>
            <person name="Sperling F.A."/>
            <person name="Huber D.P."/>
            <person name="Birol I."/>
            <person name="Jones S.J."/>
            <person name="Bohlmann J."/>
        </authorList>
    </citation>
    <scope>NUCLEOTIDE SEQUENCE</scope>
</reference>
<evidence type="ECO:0000256" key="1">
    <source>
        <dbReference type="SAM" id="MobiDB-lite"/>
    </source>
</evidence>
<sequence length="181" mass="20722">MSLLSVSSESLDQLVSRERYLQSTFESMSGVETEHQTPSNKSSFSSKFITNSSSRNLEAIKAVKQTKSDPEVAKKRQELNKRIAETKKKLESVGHSSPLRYSQSIHNLSNIAVKDKRADRQGKPRKLKLDKTLSKFKMHKSLPVSPVSEERQFADFVEMKKSEELPQRQSFSHPCIEFYNK</sequence>
<gene>
    <name evidence="2" type="ORF">YQE_10147</name>
</gene>
<dbReference type="HOGENOM" id="CLU_1490522_0_0_1"/>
<feature type="non-terminal residue" evidence="2">
    <location>
        <position position="1"/>
    </location>
</feature>
<dbReference type="OrthoDB" id="6154712at2759"/>
<feature type="region of interest" description="Disordered" evidence="1">
    <location>
        <begin position="27"/>
        <end position="48"/>
    </location>
</feature>
<evidence type="ECO:0000313" key="2">
    <source>
        <dbReference type="EMBL" id="ENN73251.1"/>
    </source>
</evidence>
<name>N6TXZ1_DENPD</name>
<proteinExistence type="predicted"/>
<dbReference type="AlphaFoldDB" id="N6TXZ1"/>
<accession>N6TXZ1</accession>
<organism evidence="2">
    <name type="scientific">Dendroctonus ponderosae</name>
    <name type="common">Mountain pine beetle</name>
    <dbReference type="NCBI Taxonomy" id="77166"/>
    <lineage>
        <taxon>Eukaryota</taxon>
        <taxon>Metazoa</taxon>
        <taxon>Ecdysozoa</taxon>
        <taxon>Arthropoda</taxon>
        <taxon>Hexapoda</taxon>
        <taxon>Insecta</taxon>
        <taxon>Pterygota</taxon>
        <taxon>Neoptera</taxon>
        <taxon>Endopterygota</taxon>
        <taxon>Coleoptera</taxon>
        <taxon>Polyphaga</taxon>
        <taxon>Cucujiformia</taxon>
        <taxon>Curculionidae</taxon>
        <taxon>Scolytinae</taxon>
        <taxon>Dendroctonus</taxon>
    </lineage>
</organism>
<dbReference type="EMBL" id="KB741174">
    <property type="protein sequence ID" value="ENN73251.1"/>
    <property type="molecule type" value="Genomic_DNA"/>
</dbReference>
<protein>
    <submittedName>
        <fullName evidence="2">Uncharacterized protein</fullName>
    </submittedName>
</protein>
<feature type="compositionally biased region" description="Low complexity" evidence="1">
    <location>
        <begin position="39"/>
        <end position="48"/>
    </location>
</feature>